<dbReference type="WBParaSite" id="SCUD_0001354101-mRNA-1">
    <property type="protein sequence ID" value="SCUD_0001354101-mRNA-1"/>
    <property type="gene ID" value="SCUD_0001354101"/>
</dbReference>
<protein>
    <submittedName>
        <fullName evidence="3">Ovule protein</fullName>
    </submittedName>
</protein>
<keyword evidence="2" id="KW-1185">Reference proteome</keyword>
<reference evidence="1 2" key="2">
    <citation type="submission" date="2018-11" db="EMBL/GenBank/DDBJ databases">
        <authorList>
            <consortium name="Pathogen Informatics"/>
        </authorList>
    </citation>
    <scope>NUCLEOTIDE SEQUENCE [LARGE SCALE GENOMIC DNA]</scope>
    <source>
        <strain evidence="1">Dakar</strain>
        <strain evidence="2">Dakar, Senegal</strain>
    </source>
</reference>
<dbReference type="EMBL" id="UZAK01035955">
    <property type="protein sequence ID" value="VDP53082.1"/>
    <property type="molecule type" value="Genomic_DNA"/>
</dbReference>
<evidence type="ECO:0000313" key="1">
    <source>
        <dbReference type="EMBL" id="VDP53082.1"/>
    </source>
</evidence>
<name>A0A183KEU4_9TREM</name>
<dbReference type="Proteomes" id="UP000279833">
    <property type="component" value="Unassembled WGS sequence"/>
</dbReference>
<dbReference type="AlphaFoldDB" id="A0A183KEU4"/>
<accession>A0A183KEU4</accession>
<evidence type="ECO:0000313" key="3">
    <source>
        <dbReference type="WBParaSite" id="SCUD_0001354101-mRNA-1"/>
    </source>
</evidence>
<proteinExistence type="predicted"/>
<organism evidence="3">
    <name type="scientific">Schistosoma curassoni</name>
    <dbReference type="NCBI Taxonomy" id="6186"/>
    <lineage>
        <taxon>Eukaryota</taxon>
        <taxon>Metazoa</taxon>
        <taxon>Spiralia</taxon>
        <taxon>Lophotrochozoa</taxon>
        <taxon>Platyhelminthes</taxon>
        <taxon>Trematoda</taxon>
        <taxon>Digenea</taxon>
        <taxon>Strigeidida</taxon>
        <taxon>Schistosomatoidea</taxon>
        <taxon>Schistosomatidae</taxon>
        <taxon>Schistosoma</taxon>
    </lineage>
</organism>
<evidence type="ECO:0000313" key="2">
    <source>
        <dbReference type="Proteomes" id="UP000279833"/>
    </source>
</evidence>
<sequence>MEDVQTKTGVDADSNHHLLMVRMELELIKHQTPSKFQALRDLPKEEETNMENNWKGIKQQTTSTIQVLDFNKHQDQE</sequence>
<reference evidence="3" key="1">
    <citation type="submission" date="2016-06" db="UniProtKB">
        <authorList>
            <consortium name="WormBaseParasite"/>
        </authorList>
    </citation>
    <scope>IDENTIFICATION</scope>
</reference>
<gene>
    <name evidence="1" type="ORF">SCUD_LOCUS13538</name>
</gene>